<dbReference type="EMBL" id="AFAA02000007">
    <property type="protein sequence ID" value="EII37313.1"/>
    <property type="molecule type" value="Genomic_DNA"/>
</dbReference>
<gene>
    <name evidence="2" type="ORF">EC40967_4460</name>
</gene>
<keyword evidence="2" id="KW-0238">DNA-binding</keyword>
<name>A0AAN3V9R2_ECOLX</name>
<comment type="caution">
    <text evidence="2">The sequence shown here is derived from an EMBL/GenBank/DDBJ whole genome shotgun (WGS) entry which is preliminary data.</text>
</comment>
<dbReference type="SUPFAM" id="SSF47413">
    <property type="entry name" value="lambda repressor-like DNA-binding domains"/>
    <property type="match status" value="1"/>
</dbReference>
<proteinExistence type="predicted"/>
<evidence type="ECO:0000259" key="1">
    <source>
        <dbReference type="PROSITE" id="PS50943"/>
    </source>
</evidence>
<feature type="domain" description="HTH cro/C1-type" evidence="1">
    <location>
        <begin position="1"/>
        <end position="35"/>
    </location>
</feature>
<dbReference type="CDD" id="cd00093">
    <property type="entry name" value="HTH_XRE"/>
    <property type="match status" value="1"/>
</dbReference>
<dbReference type="PROSITE" id="PS50943">
    <property type="entry name" value="HTH_CROC1"/>
    <property type="match status" value="1"/>
</dbReference>
<accession>A0AAN3V9R2</accession>
<dbReference type="Gene3D" id="1.10.260.40">
    <property type="entry name" value="lambda repressor-like DNA-binding domains"/>
    <property type="match status" value="1"/>
</dbReference>
<sequence length="47" mass="5193">MTVQAVSLWENDSAIPTCDKIIPLANILGCDPMWLLTGAYKQNQEEA</sequence>
<evidence type="ECO:0000313" key="3">
    <source>
        <dbReference type="Proteomes" id="UP000003866"/>
    </source>
</evidence>
<dbReference type="AlphaFoldDB" id="A0AAN3V9R2"/>
<organism evidence="2 3">
    <name type="scientific">Escherichia coli 4.0967</name>
    <dbReference type="NCBI Taxonomy" id="869687"/>
    <lineage>
        <taxon>Bacteria</taxon>
        <taxon>Pseudomonadati</taxon>
        <taxon>Pseudomonadota</taxon>
        <taxon>Gammaproteobacteria</taxon>
        <taxon>Enterobacterales</taxon>
        <taxon>Enterobacteriaceae</taxon>
        <taxon>Escherichia</taxon>
    </lineage>
</organism>
<evidence type="ECO:0000313" key="2">
    <source>
        <dbReference type="EMBL" id="EII37313.1"/>
    </source>
</evidence>
<dbReference type="InterPro" id="IPR010982">
    <property type="entry name" value="Lambda_DNA-bd_dom_sf"/>
</dbReference>
<dbReference type="Proteomes" id="UP000003866">
    <property type="component" value="Unassembled WGS sequence"/>
</dbReference>
<dbReference type="GO" id="GO:0003677">
    <property type="term" value="F:DNA binding"/>
    <property type="evidence" value="ECO:0007669"/>
    <property type="project" value="UniProtKB-KW"/>
</dbReference>
<reference evidence="2 3" key="1">
    <citation type="submission" date="2011-12" db="EMBL/GenBank/DDBJ databases">
        <authorList>
            <person name="Brinkac L."/>
            <person name="Radune D."/>
            <person name="Sanka R."/>
            <person name="Selengut J."/>
            <person name="DebRoy C."/>
            <person name="Feng P."/>
            <person name="Fratamico P.M."/>
            <person name="Kapur V."/>
            <person name="Kariyawasam S."/>
            <person name="Losada L."/>
            <person name="Nierman W.C."/>
            <person name="Nelson K."/>
        </authorList>
    </citation>
    <scope>NUCLEOTIDE SEQUENCE [LARGE SCALE GENOMIC DNA]</scope>
    <source>
        <strain evidence="2 3">4.0967</strain>
    </source>
</reference>
<dbReference type="InterPro" id="IPR001387">
    <property type="entry name" value="Cro/C1-type_HTH"/>
</dbReference>
<protein>
    <submittedName>
        <fullName evidence="2">DNA-binding helix-turn-helix protein</fullName>
    </submittedName>
</protein>